<evidence type="ECO:0000256" key="9">
    <source>
        <dbReference type="ARBA" id="ARBA00047764"/>
    </source>
</evidence>
<keyword evidence="7" id="KW-0732">Signal</keyword>
<proteinExistence type="inferred from homology"/>
<evidence type="ECO:0000256" key="2">
    <source>
        <dbReference type="ARBA" id="ARBA00004613"/>
    </source>
</evidence>
<comment type="subcellular location">
    <subcellularLocation>
        <location evidence="2">Secreted</location>
    </subcellularLocation>
</comment>
<evidence type="ECO:0000256" key="8">
    <source>
        <dbReference type="ARBA" id="ARBA00022801"/>
    </source>
</evidence>
<dbReference type="GO" id="GO:0004000">
    <property type="term" value="F:adenosine deaminase activity"/>
    <property type="evidence" value="ECO:0007669"/>
    <property type="project" value="TreeGrafter"/>
</dbReference>
<feature type="domain" description="Adenosine deaminase" evidence="10">
    <location>
        <begin position="229"/>
        <end position="534"/>
    </location>
</feature>
<dbReference type="AlphaFoldDB" id="A0AA38SD05"/>
<name>A0AA38SD05_9PEZI</name>
<evidence type="ECO:0000256" key="5">
    <source>
        <dbReference type="ARBA" id="ARBA00022525"/>
    </source>
</evidence>
<dbReference type="Pfam" id="PF00962">
    <property type="entry name" value="A_deaminase"/>
    <property type="match status" value="1"/>
</dbReference>
<dbReference type="Gene3D" id="3.20.20.140">
    <property type="entry name" value="Metal-dependent hydrolases"/>
    <property type="match status" value="1"/>
</dbReference>
<dbReference type="SUPFAM" id="SSF51556">
    <property type="entry name" value="Metallo-dependent hydrolases"/>
    <property type="match status" value="1"/>
</dbReference>
<protein>
    <recommendedName>
        <fullName evidence="4">adenosine deaminase</fullName>
        <ecNumber evidence="4">3.5.4.4</ecNumber>
    </recommendedName>
</protein>
<comment type="catalytic activity">
    <reaction evidence="9">
        <text>adenosine + H2O + H(+) = inosine + NH4(+)</text>
        <dbReference type="Rhea" id="RHEA:24408"/>
        <dbReference type="ChEBI" id="CHEBI:15377"/>
        <dbReference type="ChEBI" id="CHEBI:15378"/>
        <dbReference type="ChEBI" id="CHEBI:16335"/>
        <dbReference type="ChEBI" id="CHEBI:17596"/>
        <dbReference type="ChEBI" id="CHEBI:28938"/>
        <dbReference type="EC" id="3.5.4.4"/>
    </reaction>
</comment>
<dbReference type="EC" id="3.5.4.4" evidence="4"/>
<dbReference type="InterPro" id="IPR006330">
    <property type="entry name" value="Ado/ade_deaminase"/>
</dbReference>
<reference evidence="11" key="1">
    <citation type="submission" date="2022-07" db="EMBL/GenBank/DDBJ databases">
        <title>Fungi with potential for degradation of polypropylene.</title>
        <authorList>
            <person name="Gostincar C."/>
        </authorList>
    </citation>
    <scope>NUCLEOTIDE SEQUENCE</scope>
    <source>
        <strain evidence="11">EXF-13287</strain>
    </source>
</reference>
<evidence type="ECO:0000256" key="7">
    <source>
        <dbReference type="ARBA" id="ARBA00022729"/>
    </source>
</evidence>
<keyword evidence="6" id="KW-0479">Metal-binding</keyword>
<comment type="cofactor">
    <cofactor evidence="1">
        <name>Zn(2+)</name>
        <dbReference type="ChEBI" id="CHEBI:29105"/>
    </cofactor>
</comment>
<dbReference type="GO" id="GO:0046872">
    <property type="term" value="F:metal ion binding"/>
    <property type="evidence" value="ECO:0007669"/>
    <property type="project" value="UniProtKB-KW"/>
</dbReference>
<keyword evidence="5" id="KW-0964">Secreted</keyword>
<organism evidence="11 12">
    <name type="scientific">Coniochaeta hoffmannii</name>
    <dbReference type="NCBI Taxonomy" id="91930"/>
    <lineage>
        <taxon>Eukaryota</taxon>
        <taxon>Fungi</taxon>
        <taxon>Dikarya</taxon>
        <taxon>Ascomycota</taxon>
        <taxon>Pezizomycotina</taxon>
        <taxon>Sordariomycetes</taxon>
        <taxon>Sordariomycetidae</taxon>
        <taxon>Coniochaetales</taxon>
        <taxon>Coniochaetaceae</taxon>
        <taxon>Coniochaeta</taxon>
    </lineage>
</organism>
<evidence type="ECO:0000256" key="3">
    <source>
        <dbReference type="ARBA" id="ARBA00006083"/>
    </source>
</evidence>
<comment type="similarity">
    <text evidence="3">Belongs to the metallo-dependent hydrolases superfamily. Adenosine and AMP deaminases family. ADGF subfamily.</text>
</comment>
<dbReference type="FunFam" id="3.20.20.140:FF:000017">
    <property type="entry name" value="Adenosine deaminase 2"/>
    <property type="match status" value="1"/>
</dbReference>
<dbReference type="GO" id="GO:0006154">
    <property type="term" value="P:adenosine catabolic process"/>
    <property type="evidence" value="ECO:0007669"/>
    <property type="project" value="TreeGrafter"/>
</dbReference>
<dbReference type="InterPro" id="IPR001365">
    <property type="entry name" value="A_deaminase_dom"/>
</dbReference>
<accession>A0AA38SD05</accession>
<dbReference type="InterPro" id="IPR032466">
    <property type="entry name" value="Metal_Hydrolase"/>
</dbReference>
<keyword evidence="8 11" id="KW-0378">Hydrolase</keyword>
<evidence type="ECO:0000256" key="1">
    <source>
        <dbReference type="ARBA" id="ARBA00001947"/>
    </source>
</evidence>
<comment type="caution">
    <text evidence="11">The sequence shown here is derived from an EMBL/GenBank/DDBJ whole genome shotgun (WGS) entry which is preliminary data.</text>
</comment>
<dbReference type="Proteomes" id="UP001174691">
    <property type="component" value="Unassembled WGS sequence"/>
</dbReference>
<evidence type="ECO:0000313" key="12">
    <source>
        <dbReference type="Proteomes" id="UP001174691"/>
    </source>
</evidence>
<evidence type="ECO:0000259" key="10">
    <source>
        <dbReference type="Pfam" id="PF00962"/>
    </source>
</evidence>
<dbReference type="PANTHER" id="PTHR11409">
    <property type="entry name" value="ADENOSINE DEAMINASE"/>
    <property type="match status" value="1"/>
</dbReference>
<keyword evidence="12" id="KW-1185">Reference proteome</keyword>
<gene>
    <name evidence="11" type="ORF">NKR19_g1160</name>
</gene>
<evidence type="ECO:0000313" key="11">
    <source>
        <dbReference type="EMBL" id="KAJ9164664.1"/>
    </source>
</evidence>
<evidence type="ECO:0000256" key="6">
    <source>
        <dbReference type="ARBA" id="ARBA00022723"/>
    </source>
</evidence>
<evidence type="ECO:0000256" key="4">
    <source>
        <dbReference type="ARBA" id="ARBA00012784"/>
    </source>
</evidence>
<dbReference type="PANTHER" id="PTHR11409:SF39">
    <property type="entry name" value="ADENOSINE DEAMINASE 2"/>
    <property type="match status" value="1"/>
</dbReference>
<sequence length="579" mass="65597">MPAFTDEEWAEVLENEVPAMDHPVVQQYLQGRQSLIDEEDKERSDYSFRQNLSPIARKACAIVSRIRDEERRNIWTPALDEKIAQQEKNITVHPGMMFSLSKDKMEQTKLYQIVRKMPKGTLLHAHLDAMVDFDYLFDVLLKTSGIHIWSDDSHLATPSARETASISIRFKEKDHPTDTSIWDTSYVPGTPIPIVHAASVFPDGGTPAFLSWLKSRCTISQTDAVEQHHGVDAIWAKFSSCFRVIGTFIHYEPVFRAFLRRLMSLLHADGIRWAEVRFTWPLNYCREGVEEPEPDYDAMFQVIEEEITRFKSSPEGEGFWGLRFIWSSLRFWDSRAIITDMDNCIATKLNWPHLLAGYDLVGPEDQGRPLRDLLPELFWFRRQCAAEKVNLPLFLHAGETLGSGDATDRNLFDAVLLGARRLGHGFSLYKHPSLIKAVKDKRVLVESCPISNEVLRLCGSVASHPLPALIARGVACNINNDDPAILGHDTAGSTHDFWLALQGWESLGLAGLGSLAENSVRWAAFEDQSNEEWVRDIREASVGGGAKAERLRGWAVEWERFCLWVVEEFGGEDGEGETE</sequence>
<dbReference type="GO" id="GO:0046103">
    <property type="term" value="P:inosine biosynthetic process"/>
    <property type="evidence" value="ECO:0007669"/>
    <property type="project" value="TreeGrafter"/>
</dbReference>
<dbReference type="EMBL" id="JANBVN010000010">
    <property type="protein sequence ID" value="KAJ9164664.1"/>
    <property type="molecule type" value="Genomic_DNA"/>
</dbReference>
<dbReference type="GO" id="GO:0005576">
    <property type="term" value="C:extracellular region"/>
    <property type="evidence" value="ECO:0007669"/>
    <property type="project" value="UniProtKB-SubCell"/>
</dbReference>